<name>A0ABS4DSN2_9HYPH</name>
<proteinExistence type="predicted"/>
<dbReference type="SUPFAM" id="SSF48613">
    <property type="entry name" value="Heme oxygenase-like"/>
    <property type="match status" value="1"/>
</dbReference>
<dbReference type="EMBL" id="JAGGJU010000001">
    <property type="protein sequence ID" value="MBP1848701.1"/>
    <property type="molecule type" value="Genomic_DNA"/>
</dbReference>
<evidence type="ECO:0000313" key="2">
    <source>
        <dbReference type="Proteomes" id="UP000759443"/>
    </source>
</evidence>
<reference evidence="1 2" key="1">
    <citation type="submission" date="2021-03" db="EMBL/GenBank/DDBJ databases">
        <title>Genomic Encyclopedia of Type Strains, Phase IV (KMG-IV): sequencing the most valuable type-strain genomes for metagenomic binning, comparative biology and taxonomic classification.</title>
        <authorList>
            <person name="Goeker M."/>
        </authorList>
    </citation>
    <scope>NUCLEOTIDE SEQUENCE [LARGE SCALE GENOMIC DNA]</scope>
    <source>
        <strain evidence="1 2">DSM 21600</strain>
    </source>
</reference>
<organism evidence="1 2">
    <name type="scientific">Rhizobium halophytocola</name>
    <dbReference type="NCBI Taxonomy" id="735519"/>
    <lineage>
        <taxon>Bacteria</taxon>
        <taxon>Pseudomonadati</taxon>
        <taxon>Pseudomonadota</taxon>
        <taxon>Alphaproteobacteria</taxon>
        <taxon>Hyphomicrobiales</taxon>
        <taxon>Rhizobiaceae</taxon>
        <taxon>Rhizobium/Agrobacterium group</taxon>
        <taxon>Rhizobium</taxon>
    </lineage>
</organism>
<sequence>MPVSDRRQVLRTRTAPIHRQLDEFVGDFSDLSDYSRYLRGMLAFRRDVEADLAVTPMARHLGDYQPSLIVEELQHDLAATGGATSVPPTPQAEEPRRPLSRDAMLGMLYVLEGSALGARILVKRAERLGLGETTGAAHLKKQSASLGNWNAFCAFLDLADNVDEEAMVEAAVVTFNRALHAFEKA</sequence>
<comment type="caution">
    <text evidence="1">The sequence shown here is derived from an EMBL/GenBank/DDBJ whole genome shotgun (WGS) entry which is preliminary data.</text>
</comment>
<keyword evidence="2" id="KW-1185">Reference proteome</keyword>
<dbReference type="Gene3D" id="1.20.910.10">
    <property type="entry name" value="Heme oxygenase-like"/>
    <property type="match status" value="1"/>
</dbReference>
<dbReference type="Proteomes" id="UP000759443">
    <property type="component" value="Unassembled WGS sequence"/>
</dbReference>
<accession>A0ABS4DSN2</accession>
<dbReference type="InterPro" id="IPR016084">
    <property type="entry name" value="Haem_Oase-like_multi-hlx"/>
</dbReference>
<evidence type="ECO:0000313" key="1">
    <source>
        <dbReference type="EMBL" id="MBP1848701.1"/>
    </source>
</evidence>
<dbReference type="CDD" id="cd19166">
    <property type="entry name" value="HemeO-bac"/>
    <property type="match status" value="1"/>
</dbReference>
<protein>
    <submittedName>
        <fullName evidence="1">Heme oxygenase</fullName>
    </submittedName>
</protein>
<dbReference type="RefSeq" id="WP_209941259.1">
    <property type="nucleotide sequence ID" value="NZ_JAGGJU010000001.1"/>
</dbReference>
<gene>
    <name evidence="1" type="ORF">J2Z17_000118</name>
</gene>